<organism evidence="1 2">
    <name type="scientific">Staurois parvus</name>
    <dbReference type="NCBI Taxonomy" id="386267"/>
    <lineage>
        <taxon>Eukaryota</taxon>
        <taxon>Metazoa</taxon>
        <taxon>Chordata</taxon>
        <taxon>Craniata</taxon>
        <taxon>Vertebrata</taxon>
        <taxon>Euteleostomi</taxon>
        <taxon>Amphibia</taxon>
        <taxon>Batrachia</taxon>
        <taxon>Anura</taxon>
        <taxon>Neobatrachia</taxon>
        <taxon>Ranoidea</taxon>
        <taxon>Ranidae</taxon>
        <taxon>Staurois</taxon>
    </lineage>
</organism>
<name>A0ABN9GSX4_9NEOB</name>
<gene>
    <name evidence="1" type="ORF">SPARVUS_LOCUS14729127</name>
</gene>
<dbReference type="Proteomes" id="UP001162483">
    <property type="component" value="Unassembled WGS sequence"/>
</dbReference>
<protein>
    <submittedName>
        <fullName evidence="1">Uncharacterized protein</fullName>
    </submittedName>
</protein>
<reference evidence="1" key="1">
    <citation type="submission" date="2023-05" db="EMBL/GenBank/DDBJ databases">
        <authorList>
            <person name="Stuckert A."/>
        </authorList>
    </citation>
    <scope>NUCLEOTIDE SEQUENCE</scope>
</reference>
<evidence type="ECO:0000313" key="2">
    <source>
        <dbReference type="Proteomes" id="UP001162483"/>
    </source>
</evidence>
<sequence>MCNVSVSDNIITIPKPALPVPSDLCHCVGGVLCVCGPGCLLSQRFIAPHCLGNSSLGSVRVLIHHPPLTATVTLPLPATDTVHP</sequence>
<proteinExistence type="predicted"/>
<evidence type="ECO:0000313" key="1">
    <source>
        <dbReference type="EMBL" id="CAI9612567.1"/>
    </source>
</evidence>
<dbReference type="EMBL" id="CATNWA010019323">
    <property type="protein sequence ID" value="CAI9612567.1"/>
    <property type="molecule type" value="Genomic_DNA"/>
</dbReference>
<accession>A0ABN9GSX4</accession>
<keyword evidence="2" id="KW-1185">Reference proteome</keyword>
<comment type="caution">
    <text evidence="1">The sequence shown here is derived from an EMBL/GenBank/DDBJ whole genome shotgun (WGS) entry which is preliminary data.</text>
</comment>